<feature type="region of interest" description="Disordered" evidence="1">
    <location>
        <begin position="77"/>
        <end position="118"/>
    </location>
</feature>
<reference evidence="2" key="1">
    <citation type="journal article" date="2020" name="bioRxiv">
        <title>Chromosome-level reference genome of the European wasp spider Argiope bruennichi: a resource for studies on range expansion and evolutionary adaptation.</title>
        <authorList>
            <person name="Sheffer M.M."/>
            <person name="Hoppe A."/>
            <person name="Krehenwinkel H."/>
            <person name="Uhl G."/>
            <person name="Kuss A.W."/>
            <person name="Jensen L."/>
            <person name="Jensen C."/>
            <person name="Gillespie R.G."/>
            <person name="Hoff K.J."/>
            <person name="Prost S."/>
        </authorList>
    </citation>
    <scope>NUCLEOTIDE SEQUENCE</scope>
</reference>
<accession>A0A8T0EPD5</accession>
<feature type="compositionally biased region" description="Basic residues" evidence="1">
    <location>
        <begin position="103"/>
        <end position="115"/>
    </location>
</feature>
<evidence type="ECO:0000313" key="3">
    <source>
        <dbReference type="Proteomes" id="UP000807504"/>
    </source>
</evidence>
<dbReference type="EMBL" id="JABXBU010002072">
    <property type="protein sequence ID" value="KAF8777231.1"/>
    <property type="molecule type" value="Genomic_DNA"/>
</dbReference>
<evidence type="ECO:0000313" key="2">
    <source>
        <dbReference type="EMBL" id="KAF8777231.1"/>
    </source>
</evidence>
<sequence length="144" mass="16921">MDQPSPADVMDLDNMDPIAKSDEIKRCKDAIFHGKKEVTKVRYMIRKDPNSRELAALEKKAQQELNKLYERFQILTINQHQGPRNDPDQPAPRPTTKSVVFRGLHHPKKLHRRTQIHTTHEDYECRRLHTSIPKENSEENSLYN</sequence>
<keyword evidence="3" id="KW-1185">Reference proteome</keyword>
<reference evidence="2" key="2">
    <citation type="submission" date="2020-06" db="EMBL/GenBank/DDBJ databases">
        <authorList>
            <person name="Sheffer M."/>
        </authorList>
    </citation>
    <scope>NUCLEOTIDE SEQUENCE</scope>
</reference>
<evidence type="ECO:0000256" key="1">
    <source>
        <dbReference type="SAM" id="MobiDB-lite"/>
    </source>
</evidence>
<name>A0A8T0EPD5_ARGBR</name>
<dbReference type="AlphaFoldDB" id="A0A8T0EPD5"/>
<protein>
    <submittedName>
        <fullName evidence="2">Uncharacterized protein</fullName>
    </submittedName>
</protein>
<gene>
    <name evidence="2" type="ORF">HNY73_014140</name>
</gene>
<dbReference type="Proteomes" id="UP000807504">
    <property type="component" value="Unassembled WGS sequence"/>
</dbReference>
<comment type="caution">
    <text evidence="2">The sequence shown here is derived from an EMBL/GenBank/DDBJ whole genome shotgun (WGS) entry which is preliminary data.</text>
</comment>
<proteinExistence type="predicted"/>
<organism evidence="2 3">
    <name type="scientific">Argiope bruennichi</name>
    <name type="common">Wasp spider</name>
    <name type="synonym">Aranea bruennichi</name>
    <dbReference type="NCBI Taxonomy" id="94029"/>
    <lineage>
        <taxon>Eukaryota</taxon>
        <taxon>Metazoa</taxon>
        <taxon>Ecdysozoa</taxon>
        <taxon>Arthropoda</taxon>
        <taxon>Chelicerata</taxon>
        <taxon>Arachnida</taxon>
        <taxon>Araneae</taxon>
        <taxon>Araneomorphae</taxon>
        <taxon>Entelegynae</taxon>
        <taxon>Araneoidea</taxon>
        <taxon>Araneidae</taxon>
        <taxon>Argiope</taxon>
    </lineage>
</organism>